<feature type="region of interest" description="Disordered" evidence="3">
    <location>
        <begin position="158"/>
        <end position="177"/>
    </location>
</feature>
<dbReference type="GeneTree" id="ENSGT00940000158824"/>
<dbReference type="SMART" id="SM00225">
    <property type="entry name" value="BTB"/>
    <property type="match status" value="1"/>
</dbReference>
<evidence type="ECO:0000313" key="6">
    <source>
        <dbReference type="Proteomes" id="UP000694546"/>
    </source>
</evidence>
<dbReference type="CDD" id="cd18468">
    <property type="entry name" value="BACK_KLHL29_KBTBD9"/>
    <property type="match status" value="1"/>
</dbReference>
<protein>
    <submittedName>
        <fullName evidence="5">Kelch like family member 29</fullName>
    </submittedName>
</protein>
<dbReference type="InterPro" id="IPR000210">
    <property type="entry name" value="BTB/POZ_dom"/>
</dbReference>
<evidence type="ECO:0000259" key="4">
    <source>
        <dbReference type="PROSITE" id="PS50097"/>
    </source>
</evidence>
<dbReference type="InterPro" id="IPR011705">
    <property type="entry name" value="BACK"/>
</dbReference>
<keyword evidence="6" id="KW-1185">Reference proteome</keyword>
<dbReference type="Pfam" id="PF07707">
    <property type="entry name" value="BACK"/>
    <property type="match status" value="1"/>
</dbReference>
<dbReference type="InterPro" id="IPR015915">
    <property type="entry name" value="Kelch-typ_b-propeller"/>
</dbReference>
<dbReference type="Proteomes" id="UP000694546">
    <property type="component" value="Chromosome 21"/>
</dbReference>
<feature type="region of interest" description="Disordered" evidence="3">
    <location>
        <begin position="108"/>
        <end position="131"/>
    </location>
</feature>
<reference evidence="5" key="2">
    <citation type="submission" date="2025-09" db="UniProtKB">
        <authorList>
            <consortium name="Ensembl"/>
        </authorList>
    </citation>
    <scope>IDENTIFICATION</scope>
</reference>
<gene>
    <name evidence="5" type="primary">KLHL29</name>
</gene>
<dbReference type="InterPro" id="IPR006652">
    <property type="entry name" value="Kelch_1"/>
</dbReference>
<keyword evidence="1" id="KW-0880">Kelch repeat</keyword>
<evidence type="ECO:0000256" key="1">
    <source>
        <dbReference type="ARBA" id="ARBA00022441"/>
    </source>
</evidence>
<keyword evidence="2" id="KW-0677">Repeat</keyword>
<dbReference type="PANTHER" id="PTHR24412:SF10">
    <property type="entry name" value="KELCH-LIKE PROTEIN 29"/>
    <property type="match status" value="1"/>
</dbReference>
<dbReference type="PROSITE" id="PS50097">
    <property type="entry name" value="BTB"/>
    <property type="match status" value="1"/>
</dbReference>
<sequence length="600" mass="65961">MSRHHHRFERDYRGPWERHRDLRPAGLHNGAVGHSCAAAAVVNGNNRPGLLPLPVIPSLLPTPPVTVAVTTSSGDMAVKRGIAAAAAVSLAASKILFWNCVRKNQKKGRHHVNSEAPGPAAPPHPLTEVSASNTPEENVVFSTSHVGLTGVNALASGDAKRGELSPPLSPPPPPPPPFISPFAPLPGIRVLPFHTFCLYQCLRLCGVYIFVKCLMLKELNQQRRTKEFTDLKIIVEGKEFEVHQNVLASCSLYFKDLVKRSSGETRSGEKLELTMSNIGADVLEQLLEFVYTGSLVIDSANAKTLLEAANKFQFNTFCKVCVSFLEKQLTAANCLGVLAMAEAMRCTELHNMAKAFALQNFPEVGGQEEILGVCKDDLVSYLSNDSLNTKAEELVYQTVIKWIKRDPGTRVQHMPELLAVVRLPYIHPSYLLNVVDNEELIKSSEACRDLVNEAKRYHMLPHARQDMQTPRSRPRLSAGVAEVIVLVGGRQAIGMNQRSLTAVACFNPQNSKWYPLASLPFYDREFFSVISSGDNIYLSGGTESGVAVADVWCYMSLLDNWNLVSRMTVARCRHNSLVYDGKLYTIGGLGAAGNLDHVER</sequence>
<name>A0A8C5BVD7_GADMO</name>
<dbReference type="PANTHER" id="PTHR24412">
    <property type="entry name" value="KELCH PROTEIN"/>
    <property type="match status" value="1"/>
</dbReference>
<dbReference type="SMART" id="SM00612">
    <property type="entry name" value="Kelch"/>
    <property type="match status" value="2"/>
</dbReference>
<dbReference type="AlphaFoldDB" id="A0A8C5BVD7"/>
<dbReference type="SUPFAM" id="SSF54695">
    <property type="entry name" value="POZ domain"/>
    <property type="match status" value="1"/>
</dbReference>
<feature type="compositionally biased region" description="Pro residues" evidence="3">
    <location>
        <begin position="167"/>
        <end position="177"/>
    </location>
</feature>
<organism evidence="5 6">
    <name type="scientific">Gadus morhua</name>
    <name type="common">Atlantic cod</name>
    <dbReference type="NCBI Taxonomy" id="8049"/>
    <lineage>
        <taxon>Eukaryota</taxon>
        <taxon>Metazoa</taxon>
        <taxon>Chordata</taxon>
        <taxon>Craniata</taxon>
        <taxon>Vertebrata</taxon>
        <taxon>Euteleostomi</taxon>
        <taxon>Actinopterygii</taxon>
        <taxon>Neopterygii</taxon>
        <taxon>Teleostei</taxon>
        <taxon>Neoteleostei</taxon>
        <taxon>Acanthomorphata</taxon>
        <taxon>Zeiogadaria</taxon>
        <taxon>Gadariae</taxon>
        <taxon>Gadiformes</taxon>
        <taxon>Gadoidei</taxon>
        <taxon>Gadidae</taxon>
        <taxon>Gadus</taxon>
    </lineage>
</organism>
<accession>A0A8C5BVD7</accession>
<dbReference type="InterPro" id="IPR011333">
    <property type="entry name" value="SKP1/BTB/POZ_sf"/>
</dbReference>
<dbReference type="SUPFAM" id="SSF117281">
    <property type="entry name" value="Kelch motif"/>
    <property type="match status" value="1"/>
</dbReference>
<dbReference type="OMA" id="ENRCAVA"/>
<evidence type="ECO:0000256" key="3">
    <source>
        <dbReference type="SAM" id="MobiDB-lite"/>
    </source>
</evidence>
<evidence type="ECO:0000313" key="5">
    <source>
        <dbReference type="Ensembl" id="ENSGMOP00000053387.1"/>
    </source>
</evidence>
<proteinExistence type="predicted"/>
<dbReference type="SMART" id="SM00875">
    <property type="entry name" value="BACK"/>
    <property type="match status" value="1"/>
</dbReference>
<dbReference type="Pfam" id="PF00651">
    <property type="entry name" value="BTB"/>
    <property type="match status" value="1"/>
</dbReference>
<dbReference type="Gene3D" id="3.30.710.10">
    <property type="entry name" value="Potassium Channel Kv1.1, Chain A"/>
    <property type="match status" value="1"/>
</dbReference>
<dbReference type="Gene3D" id="1.25.40.420">
    <property type="match status" value="1"/>
</dbReference>
<feature type="domain" description="BTB" evidence="4">
    <location>
        <begin position="229"/>
        <end position="299"/>
    </location>
</feature>
<reference evidence="5" key="1">
    <citation type="submission" date="2025-08" db="UniProtKB">
        <authorList>
            <consortium name="Ensembl"/>
        </authorList>
    </citation>
    <scope>IDENTIFICATION</scope>
</reference>
<dbReference type="Gene3D" id="2.120.10.80">
    <property type="entry name" value="Kelch-type beta propeller"/>
    <property type="match status" value="1"/>
</dbReference>
<dbReference type="Ensembl" id="ENSGMOT00000037699.1">
    <property type="protein sequence ID" value="ENSGMOP00000053387.1"/>
    <property type="gene ID" value="ENSGMOG00000010550.2"/>
</dbReference>
<evidence type="ECO:0000256" key="2">
    <source>
        <dbReference type="ARBA" id="ARBA00022737"/>
    </source>
</evidence>